<dbReference type="Proteomes" id="UP001595962">
    <property type="component" value="Unassembled WGS sequence"/>
</dbReference>
<protein>
    <submittedName>
        <fullName evidence="3">DUF2271 domain-containing protein</fullName>
    </submittedName>
</protein>
<feature type="chain" id="PRO_5046163605" evidence="2">
    <location>
        <begin position="19"/>
        <end position="431"/>
    </location>
</feature>
<gene>
    <name evidence="3" type="ORF">ACFO3I_16295</name>
</gene>
<comment type="similarity">
    <text evidence="1">Belongs to the ApbE family.</text>
</comment>
<accession>A0ABV9JQN0</accession>
<evidence type="ECO:0000313" key="4">
    <source>
        <dbReference type="Proteomes" id="UP001595962"/>
    </source>
</evidence>
<dbReference type="Gene3D" id="3.10.520.10">
    <property type="entry name" value="ApbE-like domains"/>
    <property type="match status" value="1"/>
</dbReference>
<feature type="signal peptide" evidence="2">
    <location>
        <begin position="1"/>
        <end position="18"/>
    </location>
</feature>
<sequence>MRAFALMLVLGFASQLQAKPYQQPWLDAELVVDVAVPPQQWQQQLPKLQQWLATQQQSYLEPTRVQQQEWQQRCEQLRQQMLNGVSCRLGQATLRWQQAVQTKQLPDRVALRQHSRQLNKLPATDPQIQWNYSGIARAELAQQLTAQLQLLWPDANSFQLKLAGLLWYQGAEQVMQLGETGLQQLRARQLFLAESELTPGYQVAHRTYSAVLNPADGWPVEYGPQATVAAADLVQAWALAQSLAVLAPQQGLQLANQLQSAALLQSEQGQLQASAPWYAMLADPSQQHSQQMQIRYLLPELASDARRPYLSLWLADEQQQLVRQLEVSGAQQRWWQELRHWWRKQARQAPEQFDSLAGATHKAGWQQLRWDGRNLSGEVVPTGRYWLHLEIAREHGGHQHLKWPLDWQPSLAAQQHKISGELSAIEWQLAD</sequence>
<dbReference type="Gene3D" id="2.60.40.4070">
    <property type="match status" value="1"/>
</dbReference>
<dbReference type="SUPFAM" id="SSF143631">
    <property type="entry name" value="ApbE-like"/>
    <property type="match status" value="1"/>
</dbReference>
<name>A0ABV9JQN0_9GAMM</name>
<dbReference type="InterPro" id="IPR024932">
    <property type="entry name" value="ApbE"/>
</dbReference>
<reference evidence="4" key="1">
    <citation type="journal article" date="2019" name="Int. J. Syst. Evol. Microbiol.">
        <title>The Global Catalogue of Microorganisms (GCM) 10K type strain sequencing project: providing services to taxonomists for standard genome sequencing and annotation.</title>
        <authorList>
            <consortium name="The Broad Institute Genomics Platform"/>
            <consortium name="The Broad Institute Genome Sequencing Center for Infectious Disease"/>
            <person name="Wu L."/>
            <person name="Ma J."/>
        </authorList>
    </citation>
    <scope>NUCLEOTIDE SEQUENCE [LARGE SCALE GENOMIC DNA]</scope>
    <source>
        <strain evidence="4">DT28</strain>
    </source>
</reference>
<dbReference type="InterPro" id="IPR003374">
    <property type="entry name" value="ApbE-like_sf"/>
</dbReference>
<dbReference type="Pfam" id="PF10029">
    <property type="entry name" value="DUF2271"/>
    <property type="match status" value="1"/>
</dbReference>
<comment type="caution">
    <text evidence="3">The sequence shown here is derived from an EMBL/GenBank/DDBJ whole genome shotgun (WGS) entry which is preliminary data.</text>
</comment>
<dbReference type="Pfam" id="PF02424">
    <property type="entry name" value="ApbE"/>
    <property type="match status" value="1"/>
</dbReference>
<evidence type="ECO:0000256" key="2">
    <source>
        <dbReference type="SAM" id="SignalP"/>
    </source>
</evidence>
<proteinExistence type="inferred from homology"/>
<organism evidence="3 4">
    <name type="scientific">Rheinheimera marina</name>
    <dbReference type="NCBI Taxonomy" id="1774958"/>
    <lineage>
        <taxon>Bacteria</taxon>
        <taxon>Pseudomonadati</taxon>
        <taxon>Pseudomonadota</taxon>
        <taxon>Gammaproteobacteria</taxon>
        <taxon>Chromatiales</taxon>
        <taxon>Chromatiaceae</taxon>
        <taxon>Rheinheimera</taxon>
    </lineage>
</organism>
<evidence type="ECO:0000313" key="3">
    <source>
        <dbReference type="EMBL" id="MFC4656581.1"/>
    </source>
</evidence>
<dbReference type="RefSeq" id="WP_377335767.1">
    <property type="nucleotide sequence ID" value="NZ_JBHSGB010000016.1"/>
</dbReference>
<keyword evidence="2" id="KW-0732">Signal</keyword>
<keyword evidence="4" id="KW-1185">Reference proteome</keyword>
<dbReference type="EMBL" id="JBHSGB010000016">
    <property type="protein sequence ID" value="MFC4656581.1"/>
    <property type="molecule type" value="Genomic_DNA"/>
</dbReference>
<evidence type="ECO:0000256" key="1">
    <source>
        <dbReference type="ARBA" id="ARBA00008282"/>
    </source>
</evidence>
<dbReference type="InterPro" id="IPR014469">
    <property type="entry name" value="DUF2271"/>
</dbReference>